<feature type="compositionally biased region" description="Basic and acidic residues" evidence="6">
    <location>
        <begin position="99"/>
        <end position="115"/>
    </location>
</feature>
<dbReference type="PANTHER" id="PTHR19932">
    <property type="entry name" value="WD REPEAT AND HMG-BOX DNA BINDING PROTEIN"/>
    <property type="match status" value="1"/>
</dbReference>
<name>A0AAX4PH13_9CHLO</name>
<dbReference type="SUPFAM" id="SSF50978">
    <property type="entry name" value="WD40 repeat-like"/>
    <property type="match status" value="1"/>
</dbReference>
<dbReference type="Proteomes" id="UP001472866">
    <property type="component" value="Chromosome 12"/>
</dbReference>
<accession>A0AAX4PH13</accession>
<dbReference type="GO" id="GO:0043596">
    <property type="term" value="C:nuclear replication fork"/>
    <property type="evidence" value="ECO:0007669"/>
    <property type="project" value="TreeGrafter"/>
</dbReference>
<gene>
    <name evidence="10" type="ORF">HKI87_12g71800</name>
</gene>
<evidence type="ECO:0000313" key="10">
    <source>
        <dbReference type="EMBL" id="WZN65620.1"/>
    </source>
</evidence>
<dbReference type="InterPro" id="IPR015943">
    <property type="entry name" value="WD40/YVTN_repeat-like_dom_sf"/>
</dbReference>
<evidence type="ECO:0000256" key="5">
    <source>
        <dbReference type="PROSITE-ProRule" id="PRU00221"/>
    </source>
</evidence>
<dbReference type="Gene3D" id="2.130.10.10">
    <property type="entry name" value="YVTN repeat-like/Quinoprotein amine dehydrogenase"/>
    <property type="match status" value="2"/>
</dbReference>
<evidence type="ECO:0000256" key="1">
    <source>
        <dbReference type="ARBA" id="ARBA00004123"/>
    </source>
</evidence>
<dbReference type="GO" id="GO:0000278">
    <property type="term" value="P:mitotic cell cycle"/>
    <property type="evidence" value="ECO:0007669"/>
    <property type="project" value="TreeGrafter"/>
</dbReference>
<evidence type="ECO:0000256" key="4">
    <source>
        <dbReference type="ARBA" id="ARBA00023242"/>
    </source>
</evidence>
<dbReference type="InterPro" id="IPR022100">
    <property type="entry name" value="WDHD1/CFT4_beta-prop_2nd"/>
</dbReference>
<reference evidence="10 11" key="1">
    <citation type="submission" date="2024-03" db="EMBL/GenBank/DDBJ databases">
        <title>Complete genome sequence of the green alga Chloropicon roscoffensis RCC1871.</title>
        <authorList>
            <person name="Lemieux C."/>
            <person name="Pombert J.-F."/>
            <person name="Otis C."/>
            <person name="Turmel M."/>
        </authorList>
    </citation>
    <scope>NUCLEOTIDE SEQUENCE [LARGE SCALE GENOMIC DNA]</scope>
    <source>
        <strain evidence="10 11">RCC1871</strain>
    </source>
</reference>
<evidence type="ECO:0000256" key="2">
    <source>
        <dbReference type="ARBA" id="ARBA00022574"/>
    </source>
</evidence>
<keyword evidence="11" id="KW-1185">Reference proteome</keyword>
<feature type="repeat" description="WD" evidence="5">
    <location>
        <begin position="301"/>
        <end position="342"/>
    </location>
</feature>
<dbReference type="GO" id="GO:0006281">
    <property type="term" value="P:DNA repair"/>
    <property type="evidence" value="ECO:0007669"/>
    <property type="project" value="TreeGrafter"/>
</dbReference>
<dbReference type="PANTHER" id="PTHR19932:SF10">
    <property type="entry name" value="WD REPEAT AND HMG-BOX DNA-BINDING PROTEIN 1"/>
    <property type="match status" value="1"/>
</dbReference>
<feature type="region of interest" description="Disordered" evidence="6">
    <location>
        <begin position="372"/>
        <end position="476"/>
    </location>
</feature>
<dbReference type="InterPro" id="IPR036322">
    <property type="entry name" value="WD40_repeat_dom_sf"/>
</dbReference>
<comment type="subcellular location">
    <subcellularLocation>
        <location evidence="1">Nucleus</location>
    </subcellularLocation>
</comment>
<evidence type="ECO:0000259" key="8">
    <source>
        <dbReference type="Pfam" id="PF20946"/>
    </source>
</evidence>
<dbReference type="GO" id="GO:0006261">
    <property type="term" value="P:DNA-templated DNA replication"/>
    <property type="evidence" value="ECO:0007669"/>
    <property type="project" value="TreeGrafter"/>
</dbReference>
<dbReference type="PROSITE" id="PS50082">
    <property type="entry name" value="WD_REPEATS_2"/>
    <property type="match status" value="1"/>
</dbReference>
<keyword evidence="3" id="KW-0677">Repeat</keyword>
<feature type="domain" description="WDHD1/CFT4 helical bundle" evidence="8">
    <location>
        <begin position="778"/>
        <end position="844"/>
    </location>
</feature>
<keyword evidence="2 5" id="KW-0853">WD repeat</keyword>
<organism evidence="10 11">
    <name type="scientific">Chloropicon roscoffensis</name>
    <dbReference type="NCBI Taxonomy" id="1461544"/>
    <lineage>
        <taxon>Eukaryota</taxon>
        <taxon>Viridiplantae</taxon>
        <taxon>Chlorophyta</taxon>
        <taxon>Chloropicophyceae</taxon>
        <taxon>Chloropicales</taxon>
        <taxon>Chloropicaceae</taxon>
        <taxon>Chloropicon</taxon>
    </lineage>
</organism>
<dbReference type="InterPro" id="IPR057646">
    <property type="entry name" value="WD40_WDHD1_1st"/>
</dbReference>
<evidence type="ECO:0000256" key="3">
    <source>
        <dbReference type="ARBA" id="ARBA00022737"/>
    </source>
</evidence>
<evidence type="ECO:0000256" key="6">
    <source>
        <dbReference type="SAM" id="MobiDB-lite"/>
    </source>
</evidence>
<dbReference type="Pfam" id="PF12341">
    <property type="entry name" value="Mcl1_mid"/>
    <property type="match status" value="1"/>
</dbReference>
<feature type="domain" description="WDHD1 first WD40" evidence="9">
    <location>
        <begin position="121"/>
        <end position="371"/>
    </location>
</feature>
<dbReference type="Pfam" id="PF24817">
    <property type="entry name" value="WD40_WDHD1_1st"/>
    <property type="match status" value="1"/>
</dbReference>
<dbReference type="SMART" id="SM00320">
    <property type="entry name" value="WD40"/>
    <property type="match status" value="5"/>
</dbReference>
<dbReference type="GO" id="GO:0003682">
    <property type="term" value="F:chromatin binding"/>
    <property type="evidence" value="ECO:0007669"/>
    <property type="project" value="TreeGrafter"/>
</dbReference>
<evidence type="ECO:0000259" key="9">
    <source>
        <dbReference type="Pfam" id="PF24817"/>
    </source>
</evidence>
<dbReference type="Pfam" id="PF20946">
    <property type="entry name" value="Ctf4_C"/>
    <property type="match status" value="1"/>
</dbReference>
<keyword evidence="4" id="KW-0539">Nucleus</keyword>
<feature type="domain" description="WDHD1/CFT4 second beta-propeller" evidence="7">
    <location>
        <begin position="465"/>
        <end position="747"/>
    </location>
</feature>
<dbReference type="EMBL" id="CP151512">
    <property type="protein sequence ID" value="WZN65620.1"/>
    <property type="molecule type" value="Genomic_DNA"/>
</dbReference>
<dbReference type="AlphaFoldDB" id="A0AAX4PH13"/>
<protein>
    <submittedName>
        <fullName evidence="10">Minichromosome loss protein</fullName>
    </submittedName>
</protein>
<dbReference type="PROSITE" id="PS50294">
    <property type="entry name" value="WD_REPEATS_REGION"/>
    <property type="match status" value="1"/>
</dbReference>
<proteinExistence type="predicted"/>
<feature type="region of interest" description="Disordered" evidence="6">
    <location>
        <begin position="93"/>
        <end position="117"/>
    </location>
</feature>
<sequence>MAATTEEGRLEFKHGHLAGQTGLAFAIGMGEAGEGHATTVVHLLTGGADCLACVRTSESSFKDAETEINDHEDAITCLAANRISVGVVPTTTTTTTKKNNLEKPGEDNKTKEDSGKGGMTDLFATGSEDGFVKLYSFPDAMFEANAARFELPVRCVDFAPDGRTLAAGGDDQGVRLVRCAVAEKRGGEEGERDVSCEVLRTLRTVGRSTKTVRFDPEGDYIAAVSSCGVLQVWNSKTGEQCLTKKQSAPKFDSSSPHCCHVSWHPEGIQLAVPGPSGEVAFLERLSWEEEFVLPSSADGEKEGHRAACTCVEISPNGLYAASAALDRRVVVWRLSDQKPIASRSADSVVCNLRWHPTDNALCLTDDEGSISTWEGPVASDMPHPAAVAAEEGEEEGAAAEGGREDSQGPSEGGLGGGAKRRKVSRLGKIAESDSEEEEGGEGGIAGATGPTPPAALAPSRRAQPCFQPGATPAGNSTRRFLAYNTAGCVSTLRGPDYNSVEVSFHDVSARNSRIPTLTDYFGFELGALGPSGTILASRARGAGKPSVVMYRPFESWAAGSEWTSTFPEGEEAKCVACGSSFAACATEGYLRVFSLAGSPVAVISLAGRCVALAASGSHLAVAYVEDDLAGQIRFQQYDVPSGSLVASGPMCLSRESELEWLGFSDDGVLASWDGETLRGYFPESFGGSWVPLFTASAARKAETEHHYVIGLDISAREVFCVITRSKAHFPQVYPRPIITTLPLLVPVVRNDAEDDNAAAMHQGLMFHRLDRQSNAVGITQADVEMDKTLLRLIQGCIRGDRLEAALSYASELNLQRSLQGALKLAVGSKKRNLGERISALLNNRESVVQAVNMEKENNANANIFSRKRVYGSTQ</sequence>
<dbReference type="InterPro" id="IPR001680">
    <property type="entry name" value="WD40_rpt"/>
</dbReference>
<evidence type="ECO:0000313" key="11">
    <source>
        <dbReference type="Proteomes" id="UP001472866"/>
    </source>
</evidence>
<dbReference type="InterPro" id="IPR048591">
    <property type="entry name" value="WDHD1/CFT4_hel"/>
</dbReference>
<evidence type="ECO:0000259" key="7">
    <source>
        <dbReference type="Pfam" id="PF12341"/>
    </source>
</evidence>